<proteinExistence type="predicted"/>
<keyword evidence="2" id="KW-1185">Reference proteome</keyword>
<sequence>MAHCTVGDSHEVYAYLQVGGKNGYKESRTSVASTTTTAVAATVVRDPEGEHVAGWAGRDLSRPGQGLCG</sequence>
<protein>
    <submittedName>
        <fullName evidence="1">Uncharacterized protein</fullName>
    </submittedName>
</protein>
<gene>
    <name evidence="1" type="ORF">GJ744_003785</name>
</gene>
<dbReference type="AlphaFoldDB" id="A0A8H7AP35"/>
<dbReference type="Proteomes" id="UP000606974">
    <property type="component" value="Unassembled WGS sequence"/>
</dbReference>
<evidence type="ECO:0000313" key="1">
    <source>
        <dbReference type="EMBL" id="KAF7511622.1"/>
    </source>
</evidence>
<accession>A0A8H7AP35</accession>
<name>A0A8H7AP35_9EURO</name>
<organism evidence="1 2">
    <name type="scientific">Endocarpon pusillum</name>
    <dbReference type="NCBI Taxonomy" id="364733"/>
    <lineage>
        <taxon>Eukaryota</taxon>
        <taxon>Fungi</taxon>
        <taxon>Dikarya</taxon>
        <taxon>Ascomycota</taxon>
        <taxon>Pezizomycotina</taxon>
        <taxon>Eurotiomycetes</taxon>
        <taxon>Chaetothyriomycetidae</taxon>
        <taxon>Verrucariales</taxon>
        <taxon>Verrucariaceae</taxon>
        <taxon>Endocarpon</taxon>
    </lineage>
</organism>
<dbReference type="EMBL" id="JAACFV010000018">
    <property type="protein sequence ID" value="KAF7511622.1"/>
    <property type="molecule type" value="Genomic_DNA"/>
</dbReference>
<evidence type="ECO:0000313" key="2">
    <source>
        <dbReference type="Proteomes" id="UP000606974"/>
    </source>
</evidence>
<reference evidence="1" key="1">
    <citation type="submission" date="2020-02" db="EMBL/GenBank/DDBJ databases">
        <authorList>
            <person name="Palmer J.M."/>
        </authorList>
    </citation>
    <scope>NUCLEOTIDE SEQUENCE</scope>
    <source>
        <strain evidence="1">EPUS1.4</strain>
        <tissue evidence="1">Thallus</tissue>
    </source>
</reference>
<comment type="caution">
    <text evidence="1">The sequence shown here is derived from an EMBL/GenBank/DDBJ whole genome shotgun (WGS) entry which is preliminary data.</text>
</comment>